<keyword evidence="5" id="KW-1185">Reference proteome</keyword>
<keyword evidence="1" id="KW-0472">Membrane</keyword>
<dbReference type="Proteomes" id="UP001138672">
    <property type="component" value="Unassembled WGS sequence"/>
</dbReference>
<dbReference type="RefSeq" id="WP_157486448.1">
    <property type="nucleotide sequence ID" value="NZ_JAGGJQ010000002.1"/>
</dbReference>
<evidence type="ECO:0000256" key="1">
    <source>
        <dbReference type="SAM" id="Phobius"/>
    </source>
</evidence>
<proteinExistence type="predicted"/>
<feature type="transmembrane region" description="Helical" evidence="1">
    <location>
        <begin position="25"/>
        <end position="45"/>
    </location>
</feature>
<dbReference type="OrthoDB" id="1452529at2"/>
<dbReference type="AlphaFoldDB" id="A0A9X0YL36"/>
<keyword evidence="1" id="KW-1133">Transmembrane helix</keyword>
<evidence type="ECO:0000313" key="2">
    <source>
        <dbReference type="EMBL" id="MBP1838896.1"/>
    </source>
</evidence>
<accession>A0A9X0YL36</accession>
<dbReference type="EMBL" id="JAUSUU010000001">
    <property type="protein sequence ID" value="MDQ0333673.1"/>
    <property type="molecule type" value="Genomic_DNA"/>
</dbReference>
<reference evidence="2" key="1">
    <citation type="submission" date="2021-03" db="EMBL/GenBank/DDBJ databases">
        <title>Genomic Encyclopedia of Type Strains, Phase IV (KMG-IV): sequencing the most valuable type-strain genomes for metagenomic binning, comparative biology and taxonomic classification.</title>
        <authorList>
            <person name="Goeker M."/>
        </authorList>
    </citation>
    <scope>NUCLEOTIDE SEQUENCE</scope>
    <source>
        <strain evidence="2">DSM 15523</strain>
        <strain evidence="3 5">DSM 16476</strain>
    </source>
</reference>
<gene>
    <name evidence="2" type="ORF">J2Z56_000802</name>
    <name evidence="3" type="ORF">J2Z57_000095</name>
</gene>
<evidence type="ECO:0000313" key="4">
    <source>
        <dbReference type="Proteomes" id="UP001138672"/>
    </source>
</evidence>
<dbReference type="Proteomes" id="UP001231587">
    <property type="component" value="Unassembled WGS sequence"/>
</dbReference>
<evidence type="ECO:0000313" key="5">
    <source>
        <dbReference type="Proteomes" id="UP001231587"/>
    </source>
</evidence>
<protein>
    <submittedName>
        <fullName evidence="2">Uncharacterized protein</fullName>
    </submittedName>
</protein>
<name>A0A9X0YL36_9FLAO</name>
<dbReference type="EMBL" id="JAGGJQ010000002">
    <property type="protein sequence ID" value="MBP1838896.1"/>
    <property type="molecule type" value="Genomic_DNA"/>
</dbReference>
<organism evidence="2 4">
    <name type="scientific">Formosa algae</name>
    <dbReference type="NCBI Taxonomy" id="225843"/>
    <lineage>
        <taxon>Bacteria</taxon>
        <taxon>Pseudomonadati</taxon>
        <taxon>Bacteroidota</taxon>
        <taxon>Flavobacteriia</taxon>
        <taxon>Flavobacteriales</taxon>
        <taxon>Flavobacteriaceae</taxon>
        <taxon>Formosa</taxon>
    </lineage>
</organism>
<comment type="caution">
    <text evidence="2">The sequence shown here is derived from an EMBL/GenBank/DDBJ whole genome shotgun (WGS) entry which is preliminary data.</text>
</comment>
<keyword evidence="1" id="KW-0812">Transmembrane</keyword>
<sequence length="119" mass="13561">MNLIAGVIWSIIAILNIVFKDKSQISFLTFGWIILAVLYLGLYFVQRFTAYMTIENNVISKLIPLPKHIAIQDITEIKKFKHGYKIISDGKTLAINTEMINEDDLITLNTYLDGIQLKA</sequence>
<evidence type="ECO:0000313" key="3">
    <source>
        <dbReference type="EMBL" id="MDQ0333673.1"/>
    </source>
</evidence>